<keyword evidence="5" id="KW-0472">Membrane</keyword>
<evidence type="ECO:0000256" key="4">
    <source>
        <dbReference type="SAM" id="MobiDB-lite"/>
    </source>
</evidence>
<organism evidence="7">
    <name type="scientific">hydrothermal vent metagenome</name>
    <dbReference type="NCBI Taxonomy" id="652676"/>
    <lineage>
        <taxon>unclassified sequences</taxon>
        <taxon>metagenomes</taxon>
        <taxon>ecological metagenomes</taxon>
    </lineage>
</organism>
<dbReference type="PANTHER" id="PTHR32089">
    <property type="entry name" value="METHYL-ACCEPTING CHEMOTAXIS PROTEIN MCPB"/>
    <property type="match status" value="1"/>
</dbReference>
<name>A0A3B0XLI6_9ZZZZ</name>
<evidence type="ECO:0000256" key="2">
    <source>
        <dbReference type="ARBA" id="ARBA00029447"/>
    </source>
</evidence>
<dbReference type="SUPFAM" id="SSF58104">
    <property type="entry name" value="Methyl-accepting chemotaxis protein (MCP) signaling domain"/>
    <property type="match status" value="1"/>
</dbReference>
<evidence type="ECO:0000256" key="5">
    <source>
        <dbReference type="SAM" id="Phobius"/>
    </source>
</evidence>
<dbReference type="SMART" id="SM00283">
    <property type="entry name" value="MA"/>
    <property type="match status" value="1"/>
</dbReference>
<feature type="coiled-coil region" evidence="3">
    <location>
        <begin position="54"/>
        <end position="81"/>
    </location>
</feature>
<dbReference type="InterPro" id="IPR004089">
    <property type="entry name" value="MCPsignal_dom"/>
</dbReference>
<keyword evidence="1" id="KW-0807">Transducer</keyword>
<dbReference type="InterPro" id="IPR004090">
    <property type="entry name" value="Chemotax_Me-accpt_rcpt"/>
</dbReference>
<reference evidence="7" key="1">
    <citation type="submission" date="2018-06" db="EMBL/GenBank/DDBJ databases">
        <authorList>
            <person name="Zhirakovskaya E."/>
        </authorList>
    </citation>
    <scope>NUCLEOTIDE SEQUENCE</scope>
</reference>
<keyword evidence="5" id="KW-0812">Transmembrane</keyword>
<gene>
    <name evidence="7" type="ORF">MNBD_GAMMA09-2800</name>
</gene>
<evidence type="ECO:0000256" key="3">
    <source>
        <dbReference type="SAM" id="Coils"/>
    </source>
</evidence>
<dbReference type="GO" id="GO:0007165">
    <property type="term" value="P:signal transduction"/>
    <property type="evidence" value="ECO:0007669"/>
    <property type="project" value="UniProtKB-KW"/>
</dbReference>
<evidence type="ECO:0000313" key="7">
    <source>
        <dbReference type="EMBL" id="VAW68431.1"/>
    </source>
</evidence>
<evidence type="ECO:0000259" key="6">
    <source>
        <dbReference type="PROSITE" id="PS50111"/>
    </source>
</evidence>
<keyword evidence="5" id="KW-1133">Transmembrane helix</keyword>
<feature type="transmembrane region" description="Helical" evidence="5">
    <location>
        <begin position="31"/>
        <end position="49"/>
    </location>
</feature>
<dbReference type="PRINTS" id="PR00260">
    <property type="entry name" value="CHEMTRNSDUCR"/>
</dbReference>
<feature type="transmembrane region" description="Helical" evidence="5">
    <location>
        <begin position="7"/>
        <end position="25"/>
    </location>
</feature>
<dbReference type="GO" id="GO:0006935">
    <property type="term" value="P:chemotaxis"/>
    <property type="evidence" value="ECO:0007669"/>
    <property type="project" value="InterPro"/>
</dbReference>
<dbReference type="EMBL" id="UOFI01000129">
    <property type="protein sequence ID" value="VAW68431.1"/>
    <property type="molecule type" value="Genomic_DNA"/>
</dbReference>
<evidence type="ECO:0000256" key="1">
    <source>
        <dbReference type="ARBA" id="ARBA00023224"/>
    </source>
</evidence>
<dbReference type="Pfam" id="PF00015">
    <property type="entry name" value="MCPsignal"/>
    <property type="match status" value="1"/>
</dbReference>
<dbReference type="PROSITE" id="PS50111">
    <property type="entry name" value="CHEMOTAXIS_TRANSDUC_2"/>
    <property type="match status" value="1"/>
</dbReference>
<dbReference type="Gene3D" id="1.10.287.950">
    <property type="entry name" value="Methyl-accepting chemotaxis protein"/>
    <property type="match status" value="1"/>
</dbReference>
<dbReference type="GO" id="GO:0004888">
    <property type="term" value="F:transmembrane signaling receptor activity"/>
    <property type="evidence" value="ECO:0007669"/>
    <property type="project" value="InterPro"/>
</dbReference>
<dbReference type="AlphaFoldDB" id="A0A3B0XLI6"/>
<accession>A0A3B0XLI6</accession>
<protein>
    <submittedName>
        <fullName evidence="7">Methyl-accepting chemotaxis protein</fullName>
    </submittedName>
</protein>
<sequence length="384" mass="42282">MLRYKPFWHKIPAGCAGFIAFLLLIFNHSDIAIAGALLLIITEVALGYSKNKAYTQLVQRAIQAENQCSALETELQNSQHSSHALQMIGSNNMPIWGHQISDCIETSTLEINELAQHFAGIVSDLQSIVGVETNHDELSVTEIKGRLDSISSTLVELVSMRQESQQDIIELTSFTDKLEVMARDVGSIAEQTNLLALNAAIEAARAGESGRGFAVVADEVRNLANRSGEIAKNIIDNVAGVNEQFNHISQKFTANSEHEEGLTRVAGENIQAVINQHEETRKERDEGSERLTQFSSSIKQEIENALVSIQFQDRVSQILGHVQSNMNDLSAQIEDNNNLDIEGFLEKMAGEYTTTSEREAHRKLTGSDVAETPQESGDGDVVFF</sequence>
<dbReference type="PANTHER" id="PTHR32089:SF112">
    <property type="entry name" value="LYSOZYME-LIKE PROTEIN-RELATED"/>
    <property type="match status" value="1"/>
</dbReference>
<dbReference type="GO" id="GO:0016020">
    <property type="term" value="C:membrane"/>
    <property type="evidence" value="ECO:0007669"/>
    <property type="project" value="InterPro"/>
</dbReference>
<feature type="domain" description="Methyl-accepting transducer" evidence="6">
    <location>
        <begin position="104"/>
        <end position="246"/>
    </location>
</feature>
<keyword evidence="3" id="KW-0175">Coiled coil</keyword>
<feature type="region of interest" description="Disordered" evidence="4">
    <location>
        <begin position="354"/>
        <end position="384"/>
    </location>
</feature>
<comment type="similarity">
    <text evidence="2">Belongs to the methyl-accepting chemotaxis (MCP) protein family.</text>
</comment>
<proteinExistence type="inferred from homology"/>